<evidence type="ECO:0000313" key="2">
    <source>
        <dbReference type="Proteomes" id="UP000013148"/>
    </source>
</evidence>
<dbReference type="HOGENOM" id="CLU_149118_2_0_6"/>
<dbReference type="AlphaFoldDB" id="N8YA10"/>
<proteinExistence type="predicted"/>
<evidence type="ECO:0000313" key="1">
    <source>
        <dbReference type="EMBL" id="ENV16478.1"/>
    </source>
</evidence>
<accession>N8YA10</accession>
<dbReference type="RefSeq" id="WP_004822089.1">
    <property type="nucleotide sequence ID" value="NZ_KB849456.1"/>
</dbReference>
<reference evidence="1 2" key="1">
    <citation type="submission" date="2013-02" db="EMBL/GenBank/DDBJ databases">
        <title>The Genome Sequence of Acinetobacter guillouiae NIPH 991.</title>
        <authorList>
            <consortium name="The Broad Institute Genome Sequencing Platform"/>
            <consortium name="The Broad Institute Genome Sequencing Center for Infectious Disease"/>
            <person name="Cerqueira G."/>
            <person name="Feldgarden M."/>
            <person name="Courvalin P."/>
            <person name="Perichon B."/>
            <person name="Grillot-Courvalin C."/>
            <person name="Clermont D."/>
            <person name="Rocha E."/>
            <person name="Yoon E.-J."/>
            <person name="Nemec A."/>
            <person name="Walker B."/>
            <person name="Young S.K."/>
            <person name="Zeng Q."/>
            <person name="Gargeya S."/>
            <person name="Fitzgerald M."/>
            <person name="Haas B."/>
            <person name="Abouelleil A."/>
            <person name="Alvarado L."/>
            <person name="Arachchi H.M."/>
            <person name="Berlin A.M."/>
            <person name="Chapman S.B."/>
            <person name="Dewar J."/>
            <person name="Goldberg J."/>
            <person name="Griggs A."/>
            <person name="Gujja S."/>
            <person name="Hansen M."/>
            <person name="Howarth C."/>
            <person name="Imamovic A."/>
            <person name="Larimer J."/>
            <person name="McCowan C."/>
            <person name="Murphy C."/>
            <person name="Neiman D."/>
            <person name="Pearson M."/>
            <person name="Priest M."/>
            <person name="Roberts A."/>
            <person name="Saif S."/>
            <person name="Shea T."/>
            <person name="Sisk P."/>
            <person name="Sykes S."/>
            <person name="Wortman J."/>
            <person name="Nusbaum C."/>
            <person name="Birren B."/>
        </authorList>
    </citation>
    <scope>NUCLEOTIDE SEQUENCE [LARGE SCALE GENOMIC DNA]</scope>
    <source>
        <strain evidence="1 2">NIPH 991</strain>
    </source>
</reference>
<keyword evidence="2" id="KW-1185">Reference proteome</keyword>
<dbReference type="Proteomes" id="UP000013148">
    <property type="component" value="Unassembled WGS sequence"/>
</dbReference>
<comment type="caution">
    <text evidence="1">The sequence shown here is derived from an EMBL/GenBank/DDBJ whole genome shotgun (WGS) entry which is preliminary data.</text>
</comment>
<sequence length="125" mass="13977">MTNLTEHKCAGKCTEFKEEQCKHCLIQQIEKREFDLGVAPESAYVKNNSVMASACSDFLKGDTVVFIDAFMPDHLMTVHKVQGDGILLDGNHKFALIHLLRHASTVELNAKRRLSMTEQSLGEVS</sequence>
<dbReference type="EMBL" id="APPJ01000012">
    <property type="protein sequence ID" value="ENV16478.1"/>
    <property type="molecule type" value="Genomic_DNA"/>
</dbReference>
<dbReference type="PATRIC" id="fig|1217656.3.peg.3359"/>
<protein>
    <submittedName>
        <fullName evidence="1">Uncharacterized protein</fullName>
    </submittedName>
</protein>
<organism evidence="1 2">
    <name type="scientific">Acinetobacter guillouiae NIPH 991</name>
    <dbReference type="NCBI Taxonomy" id="1217656"/>
    <lineage>
        <taxon>Bacteria</taxon>
        <taxon>Pseudomonadati</taxon>
        <taxon>Pseudomonadota</taxon>
        <taxon>Gammaproteobacteria</taxon>
        <taxon>Moraxellales</taxon>
        <taxon>Moraxellaceae</taxon>
        <taxon>Acinetobacter</taxon>
    </lineage>
</organism>
<dbReference type="eggNOG" id="ENOG5031S17">
    <property type="taxonomic scope" value="Bacteria"/>
</dbReference>
<gene>
    <name evidence="1" type="ORF">F964_03413</name>
</gene>
<name>N8YA10_ACIGI</name>